<keyword evidence="3" id="KW-1185">Reference proteome</keyword>
<dbReference type="EMBL" id="CP137852">
    <property type="protein sequence ID" value="WPB85790.1"/>
    <property type="molecule type" value="Genomic_DNA"/>
</dbReference>
<name>A0ABZ0PJQ2_9PROT</name>
<dbReference type="Proteomes" id="UP001305521">
    <property type="component" value="Chromosome"/>
</dbReference>
<accession>A0ABZ0PJQ2</accession>
<dbReference type="RefSeq" id="WP_318649769.1">
    <property type="nucleotide sequence ID" value="NZ_CP137852.1"/>
</dbReference>
<sequence>MRDISTAAPARRLRLAAGLMIPLLAACASEGGDAPATAPVPVVSAPQRLAERLPAQAASFQRGTTASIDQPLPGVEVPYSTQGRTAAGFVQVLRPPSVAPPDGPGSLVVQEEYQRVVAAAQRGSGPHRRLRLVQESDQPPGAPLFRCADLEGAYGRTAVTSTTCVGAAGGQLLRLRVSMPRRDPPAADPRAFIRDIAEALRRGG</sequence>
<keyword evidence="1" id="KW-0732">Signal</keyword>
<evidence type="ECO:0000313" key="3">
    <source>
        <dbReference type="Proteomes" id="UP001305521"/>
    </source>
</evidence>
<evidence type="ECO:0008006" key="4">
    <source>
        <dbReference type="Google" id="ProtNLM"/>
    </source>
</evidence>
<proteinExistence type="predicted"/>
<organism evidence="2 3">
    <name type="scientific">Sediminicoccus rosea</name>
    <dbReference type="NCBI Taxonomy" id="1225128"/>
    <lineage>
        <taxon>Bacteria</taxon>
        <taxon>Pseudomonadati</taxon>
        <taxon>Pseudomonadota</taxon>
        <taxon>Alphaproteobacteria</taxon>
        <taxon>Acetobacterales</taxon>
        <taxon>Roseomonadaceae</taxon>
        <taxon>Sediminicoccus</taxon>
    </lineage>
</organism>
<protein>
    <recommendedName>
        <fullName evidence="4">DUF5642 domain-containing protein</fullName>
    </recommendedName>
</protein>
<reference evidence="2 3" key="1">
    <citation type="submission" date="2023-11" db="EMBL/GenBank/DDBJ databases">
        <title>Arctic aerobic anoxygenic photoheterotroph Sediminicoccus rosea KRV36 adapts its photosynthesis to long days of polar summer.</title>
        <authorList>
            <person name="Tomasch J."/>
            <person name="Kopejtka K."/>
            <person name="Bily T."/>
            <person name="Gardiner A.T."/>
            <person name="Gardian Z."/>
            <person name="Shivaramu S."/>
            <person name="Koblizek M."/>
            <person name="Engelhardt F."/>
            <person name="Kaftan D."/>
        </authorList>
    </citation>
    <scope>NUCLEOTIDE SEQUENCE [LARGE SCALE GENOMIC DNA]</scope>
    <source>
        <strain evidence="2 3">R-30</strain>
    </source>
</reference>
<gene>
    <name evidence="2" type="ORF">R9Z33_02700</name>
</gene>
<feature type="signal peptide" evidence="1">
    <location>
        <begin position="1"/>
        <end position="28"/>
    </location>
</feature>
<evidence type="ECO:0000256" key="1">
    <source>
        <dbReference type="SAM" id="SignalP"/>
    </source>
</evidence>
<dbReference type="PROSITE" id="PS51257">
    <property type="entry name" value="PROKAR_LIPOPROTEIN"/>
    <property type="match status" value="1"/>
</dbReference>
<feature type="chain" id="PRO_5046999427" description="DUF5642 domain-containing protein" evidence="1">
    <location>
        <begin position="29"/>
        <end position="204"/>
    </location>
</feature>
<evidence type="ECO:0000313" key="2">
    <source>
        <dbReference type="EMBL" id="WPB85790.1"/>
    </source>
</evidence>